<sequence length="137" mass="16140">MTSFVNSLPCQKRTNIQAPRVLRLLEEKYIFVKKKTRSEIPLLTTTPFPRRRTTRVADASNIPGTTYCPWVWEQDDDPERVPRILVKAKCPGCKHFCKPVHYHHTVLIAKCDKTTGHKVWKWRERKLAVAYVYEPYD</sequence>
<accession>A0A3M6V5X4</accession>
<reference evidence="1 2" key="1">
    <citation type="journal article" date="2018" name="Sci. Rep.">
        <title>Comparative analysis of the Pocillopora damicornis genome highlights role of immune system in coral evolution.</title>
        <authorList>
            <person name="Cunning R."/>
            <person name="Bay R.A."/>
            <person name="Gillette P."/>
            <person name="Baker A.C."/>
            <person name="Traylor-Knowles N."/>
        </authorList>
    </citation>
    <scope>NUCLEOTIDE SEQUENCE [LARGE SCALE GENOMIC DNA]</scope>
    <source>
        <strain evidence="1">RSMAS</strain>
        <tissue evidence="1">Whole animal</tissue>
    </source>
</reference>
<dbReference type="Gene3D" id="2.10.90.10">
    <property type="entry name" value="Cystine-knot cytokines"/>
    <property type="match status" value="1"/>
</dbReference>
<dbReference type="SUPFAM" id="SSF57501">
    <property type="entry name" value="Cystine-knot cytokines"/>
    <property type="match status" value="1"/>
</dbReference>
<name>A0A3M6V5X4_POCDA</name>
<evidence type="ECO:0000313" key="1">
    <source>
        <dbReference type="EMBL" id="RMX61373.1"/>
    </source>
</evidence>
<dbReference type="Proteomes" id="UP000275408">
    <property type="component" value="Unassembled WGS sequence"/>
</dbReference>
<dbReference type="OrthoDB" id="5945345at2759"/>
<dbReference type="InterPro" id="IPR029034">
    <property type="entry name" value="Cystine-knot_cytokine"/>
</dbReference>
<protein>
    <submittedName>
        <fullName evidence="1">Uncharacterized protein</fullName>
    </submittedName>
</protein>
<proteinExistence type="predicted"/>
<dbReference type="AlphaFoldDB" id="A0A3M6V5X4"/>
<evidence type="ECO:0000313" key="2">
    <source>
        <dbReference type="Proteomes" id="UP000275408"/>
    </source>
</evidence>
<comment type="caution">
    <text evidence="1">The sequence shown here is derived from an EMBL/GenBank/DDBJ whole genome shotgun (WGS) entry which is preliminary data.</text>
</comment>
<dbReference type="EMBL" id="RCHS01000024">
    <property type="protein sequence ID" value="RMX61373.1"/>
    <property type="molecule type" value="Genomic_DNA"/>
</dbReference>
<organism evidence="1 2">
    <name type="scientific">Pocillopora damicornis</name>
    <name type="common">Cauliflower coral</name>
    <name type="synonym">Millepora damicornis</name>
    <dbReference type="NCBI Taxonomy" id="46731"/>
    <lineage>
        <taxon>Eukaryota</taxon>
        <taxon>Metazoa</taxon>
        <taxon>Cnidaria</taxon>
        <taxon>Anthozoa</taxon>
        <taxon>Hexacorallia</taxon>
        <taxon>Scleractinia</taxon>
        <taxon>Astrocoeniina</taxon>
        <taxon>Pocilloporidae</taxon>
        <taxon>Pocillopora</taxon>
    </lineage>
</organism>
<gene>
    <name evidence="1" type="ORF">pdam_00020194</name>
</gene>
<keyword evidence="2" id="KW-1185">Reference proteome</keyword>